<keyword evidence="2" id="KW-0614">Plasmid</keyword>
<feature type="domain" description="AB hydrolase-1" evidence="1">
    <location>
        <begin position="56"/>
        <end position="157"/>
    </location>
</feature>
<dbReference type="HOGENOM" id="CLU_020336_27_3_11"/>
<dbReference type="InterPro" id="IPR029058">
    <property type="entry name" value="AB_hydrolase_fold"/>
</dbReference>
<organism evidence="2">
    <name type="scientific">Mycobacterium sp. (strain KMS)</name>
    <dbReference type="NCBI Taxonomy" id="189918"/>
    <lineage>
        <taxon>Bacteria</taxon>
        <taxon>Bacillati</taxon>
        <taxon>Actinomycetota</taxon>
        <taxon>Actinomycetes</taxon>
        <taxon>Mycobacteriales</taxon>
        <taxon>Mycobacteriaceae</taxon>
        <taxon>Mycobacterium</taxon>
    </lineage>
</organism>
<sequence>MSLVYNGFKNGLAQLRFLEHYDELRSLSPPPDAVHDVATDFGTVRVYRHGLEHGVPVVLIHGFFMTSGMWWAQVGELAVDFVVYTLDMPGQPGASIQTKRLGTPAEAARTIDAVLERLGLRGVHLVGHSYGGWLATHTAAHHPGRIASLTLIDPAHTVVRLSARFWRSLALLLWCPRSKRAERAAAWVAGNSAPGSEIDLLTKVFTAGFYTFGPPLNTPPLKFSGNQLLRSVDLPVQVLLAGSSIHNSDRAIQRIRSAVPTWRHLLWPLASHALPAEAQIEVNACIRQFATEHRHRG</sequence>
<name>A1UPH4_MYCSK</name>
<dbReference type="GO" id="GO:0016020">
    <property type="term" value="C:membrane"/>
    <property type="evidence" value="ECO:0007669"/>
    <property type="project" value="TreeGrafter"/>
</dbReference>
<proteinExistence type="predicted"/>
<dbReference type="EMBL" id="CP000519">
    <property type="protein sequence ID" value="ABL94732.1"/>
    <property type="molecule type" value="Genomic_DNA"/>
</dbReference>
<dbReference type="GO" id="GO:0016787">
    <property type="term" value="F:hydrolase activity"/>
    <property type="evidence" value="ECO:0007669"/>
    <property type="project" value="UniProtKB-KW"/>
</dbReference>
<dbReference type="SUPFAM" id="SSF53474">
    <property type="entry name" value="alpha/beta-Hydrolases"/>
    <property type="match status" value="1"/>
</dbReference>
<gene>
    <name evidence="2" type="ordered locus">Mkms_5547</name>
</gene>
<evidence type="ECO:0000313" key="2">
    <source>
        <dbReference type="EMBL" id="ABL94732.1"/>
    </source>
</evidence>
<dbReference type="InterPro" id="IPR050266">
    <property type="entry name" value="AB_hydrolase_sf"/>
</dbReference>
<accession>A1UPH4</accession>
<evidence type="ECO:0000259" key="1">
    <source>
        <dbReference type="Pfam" id="PF00561"/>
    </source>
</evidence>
<keyword evidence="2" id="KW-0378">Hydrolase</keyword>
<dbReference type="Pfam" id="PF00561">
    <property type="entry name" value="Abhydrolase_1"/>
    <property type="match status" value="1"/>
</dbReference>
<dbReference type="OrthoDB" id="5513277at2"/>
<reference evidence="2" key="1">
    <citation type="submission" date="2006-12" db="EMBL/GenBank/DDBJ databases">
        <title>Complete sequence of plasmid pMKMS01 of Mycobacterium sp. KMS.</title>
        <authorList>
            <consortium name="US DOE Joint Genome Institute"/>
            <person name="Copeland A."/>
            <person name="Lucas S."/>
            <person name="Lapidus A."/>
            <person name="Barry K."/>
            <person name="Detter J.C."/>
            <person name="Glavina del Rio T."/>
            <person name="Hammon N."/>
            <person name="Israni S."/>
            <person name="Dalin E."/>
            <person name="Tice H."/>
            <person name="Pitluck S."/>
            <person name="Kiss H."/>
            <person name="Brettin T."/>
            <person name="Bruce D."/>
            <person name="Han C."/>
            <person name="Tapia R."/>
            <person name="Gilna P."/>
            <person name="Schmutz J."/>
            <person name="Larimer F."/>
            <person name="Land M."/>
            <person name="Hauser L."/>
            <person name="Kyrpides N."/>
            <person name="Mikhailova N."/>
            <person name="Miller C.D."/>
            <person name="Richardson P."/>
        </authorList>
    </citation>
    <scope>NUCLEOTIDE SEQUENCE [LARGE SCALE GENOMIC DNA]</scope>
    <source>
        <strain evidence="2">KMS</strain>
        <plasmid evidence="2">pMKMS01</plasmid>
    </source>
</reference>
<dbReference type="PANTHER" id="PTHR43798">
    <property type="entry name" value="MONOACYLGLYCEROL LIPASE"/>
    <property type="match status" value="1"/>
</dbReference>
<dbReference type="PANTHER" id="PTHR43798:SF33">
    <property type="entry name" value="HYDROLASE, PUTATIVE (AFU_ORTHOLOGUE AFUA_2G14860)-RELATED"/>
    <property type="match status" value="1"/>
</dbReference>
<dbReference type="AlphaFoldDB" id="A1UPH4"/>
<dbReference type="Gene3D" id="3.40.50.1820">
    <property type="entry name" value="alpha/beta hydrolase"/>
    <property type="match status" value="1"/>
</dbReference>
<protein>
    <submittedName>
        <fullName evidence="2">Alpha/beta hydrolase fold</fullName>
    </submittedName>
</protein>
<dbReference type="InterPro" id="IPR000073">
    <property type="entry name" value="AB_hydrolase_1"/>
</dbReference>
<dbReference type="KEGG" id="mkm:Mkms_5547"/>
<geneLocation type="plasmid" evidence="2">
    <name>pMKMS01</name>
</geneLocation>
<dbReference type="ESTHER" id="mycsk-a1uph4">
    <property type="family name" value="AlphaBeta_hydrolase"/>
</dbReference>